<keyword evidence="2" id="KW-1185">Reference proteome</keyword>
<comment type="caution">
    <text evidence="1">The sequence shown here is derived from an EMBL/GenBank/DDBJ whole genome shotgun (WGS) entry which is preliminary data.</text>
</comment>
<dbReference type="Pfam" id="PF14724">
    <property type="entry name" value="mit_SMPDase"/>
    <property type="match status" value="1"/>
</dbReference>
<proteinExistence type="predicted"/>
<sequence>MFVEIWLHHYSLDMYQKLQSPQVKAGVLHVPVAFCFSHPLHAACHLVLVLWEEHHPEVPISPQWVSNQT</sequence>
<evidence type="ECO:0000313" key="2">
    <source>
        <dbReference type="Proteomes" id="UP001476798"/>
    </source>
</evidence>
<dbReference type="InterPro" id="IPR024129">
    <property type="entry name" value="Sphingomy_SMPD4"/>
</dbReference>
<dbReference type="Proteomes" id="UP001476798">
    <property type="component" value="Unassembled WGS sequence"/>
</dbReference>
<dbReference type="EMBL" id="JAHRIO010060558">
    <property type="protein sequence ID" value="MEQ2178075.1"/>
    <property type="molecule type" value="Genomic_DNA"/>
</dbReference>
<reference evidence="1 2" key="1">
    <citation type="submission" date="2021-06" db="EMBL/GenBank/DDBJ databases">
        <authorList>
            <person name="Palmer J.M."/>
        </authorList>
    </citation>
    <scope>NUCLEOTIDE SEQUENCE [LARGE SCALE GENOMIC DNA]</scope>
    <source>
        <strain evidence="1 2">GA_2019</strain>
        <tissue evidence="1">Muscle</tissue>
    </source>
</reference>
<gene>
    <name evidence="1" type="ORF">GOODEAATRI_010174</name>
</gene>
<protein>
    <submittedName>
        <fullName evidence="1">Uncharacterized protein</fullName>
    </submittedName>
</protein>
<evidence type="ECO:0000313" key="1">
    <source>
        <dbReference type="EMBL" id="MEQ2178075.1"/>
    </source>
</evidence>
<organism evidence="1 2">
    <name type="scientific">Goodea atripinnis</name>
    <dbReference type="NCBI Taxonomy" id="208336"/>
    <lineage>
        <taxon>Eukaryota</taxon>
        <taxon>Metazoa</taxon>
        <taxon>Chordata</taxon>
        <taxon>Craniata</taxon>
        <taxon>Vertebrata</taxon>
        <taxon>Euteleostomi</taxon>
        <taxon>Actinopterygii</taxon>
        <taxon>Neopterygii</taxon>
        <taxon>Teleostei</taxon>
        <taxon>Neoteleostei</taxon>
        <taxon>Acanthomorphata</taxon>
        <taxon>Ovalentaria</taxon>
        <taxon>Atherinomorphae</taxon>
        <taxon>Cyprinodontiformes</taxon>
        <taxon>Goodeidae</taxon>
        <taxon>Goodea</taxon>
    </lineage>
</organism>
<name>A0ABV0P380_9TELE</name>
<accession>A0ABV0P380</accession>